<dbReference type="SUPFAM" id="SSF56672">
    <property type="entry name" value="DNA/RNA polymerases"/>
    <property type="match status" value="1"/>
</dbReference>
<dbReference type="InterPro" id="IPR043128">
    <property type="entry name" value="Rev_trsase/Diguanyl_cyclase"/>
</dbReference>
<evidence type="ECO:0000313" key="4">
    <source>
        <dbReference type="RefSeq" id="XP_050939377.1"/>
    </source>
</evidence>
<name>A0ABM3KNN5_CUCME</name>
<dbReference type="InterPro" id="IPR043502">
    <property type="entry name" value="DNA/RNA_pol_sf"/>
</dbReference>
<feature type="domain" description="Reverse transcriptase" evidence="2">
    <location>
        <begin position="157"/>
        <end position="299"/>
    </location>
</feature>
<sequence>MEFLLEHQVIPMPLAKCLVITGPTPSVVQTDLRQPDGLKMISAMQLKKGLSRDEPTFMAIPLKSSENSGETVPKEIMRVLEKYRDVMPDSLPKSLPPRRMIDHEIELVPGAKPPAKNAYRMAPPELAELRKQLDELLNAGFIRPAKAPYGAPVLFQRKKDGSLRLCIDYRALNKLTVRNKYPLPIITDLFDRLHGAKYFSKLDLRSGYYQVRIAEGDEPKTTCVTRYGAFEFLVMPFGLTNAHATFCTLMNQVFHEYLDKFVVVYLDDIVVYSTTMEEHKDHLQKEFLAEFDFEFEHKKGSSNQAADALSRKQEHAAICLLAHLQGSEIGGSIRDTLREFLQKDHAAQNVMNLAKAGKTRQFWVEEDLEEPSSPQFHEGVETDKRHRPSVLRKSIETDEEVGR</sequence>
<protein>
    <submittedName>
        <fullName evidence="4">Uncharacterized protein LOC127148984</fullName>
    </submittedName>
</protein>
<gene>
    <name evidence="4" type="primary">LOC127148984</name>
</gene>
<feature type="region of interest" description="Disordered" evidence="1">
    <location>
        <begin position="366"/>
        <end position="403"/>
    </location>
</feature>
<dbReference type="Gene3D" id="3.30.70.270">
    <property type="match status" value="1"/>
</dbReference>
<dbReference type="Pfam" id="PF00078">
    <property type="entry name" value="RVT_1"/>
    <property type="match status" value="1"/>
</dbReference>
<proteinExistence type="predicted"/>
<dbReference type="RefSeq" id="XP_050939377.1">
    <property type="nucleotide sequence ID" value="XM_051083420.1"/>
</dbReference>
<reference evidence="4" key="1">
    <citation type="submission" date="2025-08" db="UniProtKB">
        <authorList>
            <consortium name="RefSeq"/>
        </authorList>
    </citation>
    <scope>IDENTIFICATION</scope>
    <source>
        <tissue evidence="4">Stem</tissue>
    </source>
</reference>
<dbReference type="Gene3D" id="3.10.10.10">
    <property type="entry name" value="HIV Type 1 Reverse Transcriptase, subunit A, domain 1"/>
    <property type="match status" value="1"/>
</dbReference>
<evidence type="ECO:0000256" key="1">
    <source>
        <dbReference type="SAM" id="MobiDB-lite"/>
    </source>
</evidence>
<dbReference type="Proteomes" id="UP001652600">
    <property type="component" value="Chromosome 4"/>
</dbReference>
<dbReference type="PANTHER" id="PTHR24559:SF436">
    <property type="entry name" value="RNA-DIRECTED DNA POLYMERASE HOMOLOG"/>
    <property type="match status" value="1"/>
</dbReference>
<dbReference type="InterPro" id="IPR000477">
    <property type="entry name" value="RT_dom"/>
</dbReference>
<accession>A0ABM3KNN5</accession>
<feature type="compositionally biased region" description="Basic and acidic residues" evidence="1">
    <location>
        <begin position="393"/>
        <end position="403"/>
    </location>
</feature>
<dbReference type="GeneID" id="127148984"/>
<dbReference type="CDD" id="cd01647">
    <property type="entry name" value="RT_LTR"/>
    <property type="match status" value="1"/>
</dbReference>
<evidence type="ECO:0000313" key="3">
    <source>
        <dbReference type="Proteomes" id="UP001652600"/>
    </source>
</evidence>
<dbReference type="InterPro" id="IPR053134">
    <property type="entry name" value="RNA-dir_DNA_polymerase"/>
</dbReference>
<organism evidence="3 4">
    <name type="scientific">Cucumis melo</name>
    <name type="common">Muskmelon</name>
    <dbReference type="NCBI Taxonomy" id="3656"/>
    <lineage>
        <taxon>Eukaryota</taxon>
        <taxon>Viridiplantae</taxon>
        <taxon>Streptophyta</taxon>
        <taxon>Embryophyta</taxon>
        <taxon>Tracheophyta</taxon>
        <taxon>Spermatophyta</taxon>
        <taxon>Magnoliopsida</taxon>
        <taxon>eudicotyledons</taxon>
        <taxon>Gunneridae</taxon>
        <taxon>Pentapetalae</taxon>
        <taxon>rosids</taxon>
        <taxon>fabids</taxon>
        <taxon>Cucurbitales</taxon>
        <taxon>Cucurbitaceae</taxon>
        <taxon>Benincaseae</taxon>
        <taxon>Cucumis</taxon>
    </lineage>
</organism>
<dbReference type="PANTHER" id="PTHR24559">
    <property type="entry name" value="TRANSPOSON TY3-I GAG-POL POLYPROTEIN"/>
    <property type="match status" value="1"/>
</dbReference>
<evidence type="ECO:0000259" key="2">
    <source>
        <dbReference type="Pfam" id="PF00078"/>
    </source>
</evidence>
<keyword evidence="3" id="KW-1185">Reference proteome</keyword>